<dbReference type="Proteomes" id="UP001065174">
    <property type="component" value="Chromosome"/>
</dbReference>
<dbReference type="EMBL" id="CP106679">
    <property type="protein sequence ID" value="UXP34079.1"/>
    <property type="molecule type" value="Genomic_DNA"/>
</dbReference>
<accession>A0ABY6CVX2</accession>
<protein>
    <submittedName>
        <fullName evidence="1">Uncharacterized protein</fullName>
    </submittedName>
</protein>
<keyword evidence="2" id="KW-1185">Reference proteome</keyword>
<organism evidence="1 2">
    <name type="scientific">Reichenbachiella agarivorans</name>
    <dbReference type="NCBI Taxonomy" id="2979464"/>
    <lineage>
        <taxon>Bacteria</taxon>
        <taxon>Pseudomonadati</taxon>
        <taxon>Bacteroidota</taxon>
        <taxon>Cytophagia</taxon>
        <taxon>Cytophagales</taxon>
        <taxon>Reichenbachiellaceae</taxon>
        <taxon>Reichenbachiella</taxon>
    </lineage>
</organism>
<gene>
    <name evidence="1" type="ORF">N6H18_08995</name>
</gene>
<name>A0ABY6CVX2_9BACT</name>
<evidence type="ECO:0000313" key="2">
    <source>
        <dbReference type="Proteomes" id="UP001065174"/>
    </source>
</evidence>
<proteinExistence type="predicted"/>
<reference evidence="1" key="1">
    <citation type="submission" date="2022-09" db="EMBL/GenBank/DDBJ databases">
        <title>Comparative genomics and taxonomic characterization of three novel marine species of genus Reichenbachiella exhibiting antioxidant and polysaccharide degradation activities.</title>
        <authorList>
            <person name="Muhammad N."/>
            <person name="Lee Y.-J."/>
            <person name="Ko J."/>
            <person name="Kim S.-G."/>
        </authorList>
    </citation>
    <scope>NUCLEOTIDE SEQUENCE</scope>
    <source>
        <strain evidence="1">BKB1-1</strain>
    </source>
</reference>
<sequence length="70" mass="8072">MKRWKLSDKRVLLILLGVLTAVIIGFDSNVSDMKIEMLTVQENTVNVRLTRPIANISLKYGTLKQFFLNY</sequence>
<evidence type="ECO:0000313" key="1">
    <source>
        <dbReference type="EMBL" id="UXP34079.1"/>
    </source>
</evidence>
<dbReference type="RefSeq" id="WP_262311505.1">
    <property type="nucleotide sequence ID" value="NZ_CP106679.1"/>
</dbReference>